<gene>
    <name evidence="2" type="ORF">NDU88_008003</name>
</gene>
<evidence type="ECO:0000313" key="2">
    <source>
        <dbReference type="EMBL" id="KAJ1141675.1"/>
    </source>
</evidence>
<evidence type="ECO:0000313" key="3">
    <source>
        <dbReference type="Proteomes" id="UP001066276"/>
    </source>
</evidence>
<dbReference type="EMBL" id="JANPWB010000010">
    <property type="protein sequence ID" value="KAJ1141675.1"/>
    <property type="molecule type" value="Genomic_DNA"/>
</dbReference>
<reference evidence="2" key="1">
    <citation type="journal article" date="2022" name="bioRxiv">
        <title>Sequencing and chromosome-scale assembly of the giantPleurodeles waltlgenome.</title>
        <authorList>
            <person name="Brown T."/>
            <person name="Elewa A."/>
            <person name="Iarovenko S."/>
            <person name="Subramanian E."/>
            <person name="Araus A.J."/>
            <person name="Petzold A."/>
            <person name="Susuki M."/>
            <person name="Suzuki K.-i.T."/>
            <person name="Hayashi T."/>
            <person name="Toyoda A."/>
            <person name="Oliveira C."/>
            <person name="Osipova E."/>
            <person name="Leigh N.D."/>
            <person name="Simon A."/>
            <person name="Yun M.H."/>
        </authorList>
    </citation>
    <scope>NUCLEOTIDE SEQUENCE</scope>
    <source>
        <strain evidence="2">20211129_DDA</strain>
        <tissue evidence="2">Liver</tissue>
    </source>
</reference>
<evidence type="ECO:0000256" key="1">
    <source>
        <dbReference type="SAM" id="MobiDB-lite"/>
    </source>
</evidence>
<sequence>MRTDTGEACWLGLMDRMCSEAFLGAAGRRKLLQAWHPGGRGGIASLEQPPGPRWTSGAPASGERDRGWSKIEAWAREAPDLDCEHSRRGRKILKTPTAWQKK</sequence>
<feature type="region of interest" description="Disordered" evidence="1">
    <location>
        <begin position="38"/>
        <end position="65"/>
    </location>
</feature>
<proteinExistence type="predicted"/>
<organism evidence="2 3">
    <name type="scientific">Pleurodeles waltl</name>
    <name type="common">Iberian ribbed newt</name>
    <dbReference type="NCBI Taxonomy" id="8319"/>
    <lineage>
        <taxon>Eukaryota</taxon>
        <taxon>Metazoa</taxon>
        <taxon>Chordata</taxon>
        <taxon>Craniata</taxon>
        <taxon>Vertebrata</taxon>
        <taxon>Euteleostomi</taxon>
        <taxon>Amphibia</taxon>
        <taxon>Batrachia</taxon>
        <taxon>Caudata</taxon>
        <taxon>Salamandroidea</taxon>
        <taxon>Salamandridae</taxon>
        <taxon>Pleurodelinae</taxon>
        <taxon>Pleurodeles</taxon>
    </lineage>
</organism>
<comment type="caution">
    <text evidence="2">The sequence shown here is derived from an EMBL/GenBank/DDBJ whole genome shotgun (WGS) entry which is preliminary data.</text>
</comment>
<keyword evidence="3" id="KW-1185">Reference proteome</keyword>
<protein>
    <submittedName>
        <fullName evidence="2">Uncharacterized protein</fullName>
    </submittedName>
</protein>
<dbReference type="Proteomes" id="UP001066276">
    <property type="component" value="Chromosome 6"/>
</dbReference>
<dbReference type="AlphaFoldDB" id="A0AAV7QNP6"/>
<name>A0AAV7QNP6_PLEWA</name>
<accession>A0AAV7QNP6</accession>